<comment type="caution">
    <text evidence="1">The sequence shown here is derived from an EMBL/GenBank/DDBJ whole genome shotgun (WGS) entry which is preliminary data.</text>
</comment>
<evidence type="ECO:0008006" key="3">
    <source>
        <dbReference type="Google" id="ProtNLM"/>
    </source>
</evidence>
<name>A0A7K3S8J7_9ACTN</name>
<dbReference type="AlphaFoldDB" id="A0A7K3S8J7"/>
<protein>
    <recommendedName>
        <fullName evidence="3">PAAR domain-containing protein</fullName>
    </recommendedName>
</protein>
<dbReference type="CDD" id="cd14740">
    <property type="entry name" value="PAAR_4"/>
    <property type="match status" value="1"/>
</dbReference>
<dbReference type="Gene3D" id="2.60.200.60">
    <property type="match status" value="1"/>
</dbReference>
<accession>A0A7K3S8J7</accession>
<reference evidence="1 2" key="1">
    <citation type="submission" date="2020-01" db="EMBL/GenBank/DDBJ databases">
        <title>Insect and environment-associated Actinomycetes.</title>
        <authorList>
            <person name="Currrie C."/>
            <person name="Chevrette M."/>
            <person name="Carlson C."/>
            <person name="Stubbendieck R."/>
            <person name="Wendt-Pienkowski E."/>
        </authorList>
    </citation>
    <scope>NUCLEOTIDE SEQUENCE [LARGE SCALE GENOMIC DNA]</scope>
    <source>
        <strain evidence="1 2">SID7590</strain>
    </source>
</reference>
<dbReference type="Proteomes" id="UP000469670">
    <property type="component" value="Unassembled WGS sequence"/>
</dbReference>
<sequence>MAGPPAAAQGDRVLATDIHIVLVPSPGGPVETPIPLPFTGMITDGCCRTVLIGGKPAATRGSVAFNTPVHVPPTGVFKRPPDNKGTVSRGSTSVFFGGRPAARSGDTATTCNDPAVQHTGVVVAGSDVFIGG</sequence>
<dbReference type="RefSeq" id="WP_164208129.1">
    <property type="nucleotide sequence ID" value="NZ_JAAGMP010001650.1"/>
</dbReference>
<gene>
    <name evidence="1" type="ORF">G3I50_37060</name>
</gene>
<evidence type="ECO:0000313" key="1">
    <source>
        <dbReference type="EMBL" id="NEC23820.1"/>
    </source>
</evidence>
<evidence type="ECO:0000313" key="2">
    <source>
        <dbReference type="Proteomes" id="UP000469670"/>
    </source>
</evidence>
<dbReference type="Pfam" id="PF05488">
    <property type="entry name" value="PAAR_motif"/>
    <property type="match status" value="1"/>
</dbReference>
<proteinExistence type="predicted"/>
<dbReference type="EMBL" id="JAAGMP010001650">
    <property type="protein sequence ID" value="NEC23820.1"/>
    <property type="molecule type" value="Genomic_DNA"/>
</dbReference>
<dbReference type="InterPro" id="IPR008727">
    <property type="entry name" value="PAAR_motif"/>
</dbReference>
<organism evidence="1 2">
    <name type="scientific">Streptomyces parvus</name>
    <dbReference type="NCBI Taxonomy" id="66428"/>
    <lineage>
        <taxon>Bacteria</taxon>
        <taxon>Bacillati</taxon>
        <taxon>Actinomycetota</taxon>
        <taxon>Actinomycetes</taxon>
        <taxon>Kitasatosporales</taxon>
        <taxon>Streptomycetaceae</taxon>
        <taxon>Streptomyces</taxon>
    </lineage>
</organism>